<keyword evidence="3" id="KW-1185">Reference proteome</keyword>
<feature type="non-terminal residue" evidence="2">
    <location>
        <position position="92"/>
    </location>
</feature>
<feature type="domain" description="Heterokaryon incompatibility" evidence="1">
    <location>
        <begin position="1"/>
        <end position="91"/>
    </location>
</feature>
<dbReference type="Proteomes" id="UP000799424">
    <property type="component" value="Unassembled WGS sequence"/>
</dbReference>
<dbReference type="EMBL" id="MU006219">
    <property type="protein sequence ID" value="KAF2830914.1"/>
    <property type="molecule type" value="Genomic_DNA"/>
</dbReference>
<dbReference type="InterPro" id="IPR010730">
    <property type="entry name" value="HET"/>
</dbReference>
<gene>
    <name evidence="2" type="ORF">CC86DRAFT_246452</name>
</gene>
<dbReference type="Pfam" id="PF06985">
    <property type="entry name" value="HET"/>
    <property type="match status" value="1"/>
</dbReference>
<dbReference type="PANTHER" id="PTHR33112">
    <property type="entry name" value="DOMAIN PROTEIN, PUTATIVE-RELATED"/>
    <property type="match status" value="1"/>
</dbReference>
<organism evidence="2 3">
    <name type="scientific">Ophiobolus disseminans</name>
    <dbReference type="NCBI Taxonomy" id="1469910"/>
    <lineage>
        <taxon>Eukaryota</taxon>
        <taxon>Fungi</taxon>
        <taxon>Dikarya</taxon>
        <taxon>Ascomycota</taxon>
        <taxon>Pezizomycotina</taxon>
        <taxon>Dothideomycetes</taxon>
        <taxon>Pleosporomycetidae</taxon>
        <taxon>Pleosporales</taxon>
        <taxon>Pleosporineae</taxon>
        <taxon>Phaeosphaeriaceae</taxon>
        <taxon>Ophiobolus</taxon>
    </lineage>
</organism>
<sequence length="92" mass="10496">YAALSYTWGPREPYLLLQNNLAEMLECNSLIKVASQLGQVVHDAIKVCEDLKIPYLWIDSLCIVQDNMEDKSAQIQNMDRIYSKSYVTLVVA</sequence>
<protein>
    <recommendedName>
        <fullName evidence="1">Heterokaryon incompatibility domain-containing protein</fullName>
    </recommendedName>
</protein>
<reference evidence="2" key="1">
    <citation type="journal article" date="2020" name="Stud. Mycol.">
        <title>101 Dothideomycetes genomes: a test case for predicting lifestyles and emergence of pathogens.</title>
        <authorList>
            <person name="Haridas S."/>
            <person name="Albert R."/>
            <person name="Binder M."/>
            <person name="Bloem J."/>
            <person name="Labutti K."/>
            <person name="Salamov A."/>
            <person name="Andreopoulos B."/>
            <person name="Baker S."/>
            <person name="Barry K."/>
            <person name="Bills G."/>
            <person name="Bluhm B."/>
            <person name="Cannon C."/>
            <person name="Castanera R."/>
            <person name="Culley D."/>
            <person name="Daum C."/>
            <person name="Ezra D."/>
            <person name="Gonzalez J."/>
            <person name="Henrissat B."/>
            <person name="Kuo A."/>
            <person name="Liang C."/>
            <person name="Lipzen A."/>
            <person name="Lutzoni F."/>
            <person name="Magnuson J."/>
            <person name="Mondo S."/>
            <person name="Nolan M."/>
            <person name="Ohm R."/>
            <person name="Pangilinan J."/>
            <person name="Park H.-J."/>
            <person name="Ramirez L."/>
            <person name="Alfaro M."/>
            <person name="Sun H."/>
            <person name="Tritt A."/>
            <person name="Yoshinaga Y."/>
            <person name="Zwiers L.-H."/>
            <person name="Turgeon B."/>
            <person name="Goodwin S."/>
            <person name="Spatafora J."/>
            <person name="Crous P."/>
            <person name="Grigoriev I."/>
        </authorList>
    </citation>
    <scope>NUCLEOTIDE SEQUENCE</scope>
    <source>
        <strain evidence="2">CBS 113818</strain>
    </source>
</reference>
<evidence type="ECO:0000313" key="2">
    <source>
        <dbReference type="EMBL" id="KAF2830914.1"/>
    </source>
</evidence>
<dbReference type="PANTHER" id="PTHR33112:SF12">
    <property type="entry name" value="HETEROKARYON INCOMPATIBILITY DOMAIN-CONTAINING PROTEIN"/>
    <property type="match status" value="1"/>
</dbReference>
<evidence type="ECO:0000313" key="3">
    <source>
        <dbReference type="Proteomes" id="UP000799424"/>
    </source>
</evidence>
<dbReference type="AlphaFoldDB" id="A0A6A7ADG7"/>
<name>A0A6A7ADG7_9PLEO</name>
<feature type="non-terminal residue" evidence="2">
    <location>
        <position position="1"/>
    </location>
</feature>
<dbReference type="OrthoDB" id="2958217at2759"/>
<proteinExistence type="predicted"/>
<accession>A0A6A7ADG7</accession>
<evidence type="ECO:0000259" key="1">
    <source>
        <dbReference type="Pfam" id="PF06985"/>
    </source>
</evidence>